<feature type="region of interest" description="Disordered" evidence="1">
    <location>
        <begin position="58"/>
        <end position="79"/>
    </location>
</feature>
<evidence type="ECO:0000313" key="3">
    <source>
        <dbReference type="Proteomes" id="UP001464387"/>
    </source>
</evidence>
<name>A0ABV1YH80_9HYPH</name>
<evidence type="ECO:0000313" key="2">
    <source>
        <dbReference type="EMBL" id="MER8934505.1"/>
    </source>
</evidence>
<sequence>MAIFLLISVGFSEARRDILRVKQAFAFGLLFPPVWIGQARLALDKAGCLQRAKRFSSAQEKTHRAAPCASGFQLSHGNG</sequence>
<accession>A0ABV1YH80</accession>
<gene>
    <name evidence="2" type="ORF">NKI33_16195</name>
</gene>
<comment type="caution">
    <text evidence="2">The sequence shown here is derived from an EMBL/GenBank/DDBJ whole genome shotgun (WGS) entry which is preliminary data.</text>
</comment>
<dbReference type="RefSeq" id="WP_287272626.1">
    <property type="nucleotide sequence ID" value="NZ_JAMYMY010000003.1"/>
</dbReference>
<evidence type="ECO:0000256" key="1">
    <source>
        <dbReference type="SAM" id="MobiDB-lite"/>
    </source>
</evidence>
<organism evidence="2 3">
    <name type="scientific">Mesorhizobium opportunistum</name>
    <dbReference type="NCBI Taxonomy" id="593909"/>
    <lineage>
        <taxon>Bacteria</taxon>
        <taxon>Pseudomonadati</taxon>
        <taxon>Pseudomonadota</taxon>
        <taxon>Alphaproteobacteria</taxon>
        <taxon>Hyphomicrobiales</taxon>
        <taxon>Phyllobacteriaceae</taxon>
        <taxon>Mesorhizobium</taxon>
    </lineage>
</organism>
<keyword evidence="3" id="KW-1185">Reference proteome</keyword>
<protein>
    <submittedName>
        <fullName evidence="2">Uncharacterized protein</fullName>
    </submittedName>
</protein>
<dbReference type="EMBL" id="JAMYPJ010000021">
    <property type="protein sequence ID" value="MER8934505.1"/>
    <property type="molecule type" value="Genomic_DNA"/>
</dbReference>
<proteinExistence type="predicted"/>
<dbReference type="Proteomes" id="UP001464387">
    <property type="component" value="Unassembled WGS sequence"/>
</dbReference>
<reference evidence="2 3" key="1">
    <citation type="journal article" date="2024" name="Proc. Natl. Acad. Sci. U.S.A.">
        <title>The evolutionary genomics of adaptation to stress in wild rhizobium bacteria.</title>
        <authorList>
            <person name="Kehlet-Delgado H."/>
            <person name="Montoya A.P."/>
            <person name="Jensen K.T."/>
            <person name="Wendlandt C.E."/>
            <person name="Dexheimer C."/>
            <person name="Roberts M."/>
            <person name="Torres Martinez L."/>
            <person name="Friesen M.L."/>
            <person name="Griffitts J.S."/>
            <person name="Porter S.S."/>
        </authorList>
    </citation>
    <scope>NUCLEOTIDE SEQUENCE [LARGE SCALE GENOMIC DNA]</scope>
    <source>
        <strain evidence="2 3">M0729</strain>
    </source>
</reference>